<feature type="compositionally biased region" description="Low complexity" evidence="4">
    <location>
        <begin position="1017"/>
        <end position="1029"/>
    </location>
</feature>
<name>A0A2A6CFX9_PRIPA</name>
<evidence type="ECO:0000256" key="2">
    <source>
        <dbReference type="ARBA" id="ARBA00022574"/>
    </source>
</evidence>
<evidence type="ECO:0000256" key="1">
    <source>
        <dbReference type="ARBA" id="ARBA00009257"/>
    </source>
</evidence>
<dbReference type="InterPro" id="IPR015943">
    <property type="entry name" value="WD40/YVTN_repeat-like_dom_sf"/>
</dbReference>
<evidence type="ECO:0000256" key="3">
    <source>
        <dbReference type="ARBA" id="ARBA00022737"/>
    </source>
</evidence>
<keyword evidence="6" id="KW-1185">Reference proteome</keyword>
<sequence>MSIHEEESVDGPPVEPDMESLEKSENIVTRYFQESRHIEEIVGMPEDPDERNVWRKYGKERMKTVSVAIILCLHIGVEPPGKNRPNPHAKLEGWVDPTQGPVPKMNQKIASSLQRAYERWQPRARQTIPPPFYLESMHGCEWYRGAGDSDERVLFHYNGHGVPEPTSNGEIWVFNRNFTQYIPLSVFDLQGWMDSPSIYVWDCDSAETIVNSFIRFAGDHEKEWTTELDDFQEKQDGLPPLSSNMGLDEQAAAVKFPKKRPRFKECIQLAACKVGEKLPMAAELPADLFTACLTTPIHMSIQWYLIRNNKTQYFPNIVDDIPGVLTDRRTLLGELDLLLSSLFRSFLLAERIMAAYGCTVVSHPRLPSTADHPLWESWEYTIDLCISHLISQMNGDVLMICPLGRDYFIKSKLMQLNTLLDLSSLMKPDVIQDSQYNSFFIEQLRAFEVWLEYGVDKKRPPQQLPVVLQVLLSQVYRVRALELLARFLDHGQWAVGYALSVGIFPYVLKLLQSNTRELKPSLAFIWAKILAVDPGCQAELFKENGEESRMGSMNQQSGRPKEKKELRYFYFVKMLNDPLTPPRQKVVPAFVLATLFHNNYRTAQEILTDQGYVNLCTELLVDPLTSSSRLFKLWILIGLGRLWADFNPSRWQAIRLLAYAKVEAELDDDSPEVRAAAVYALGGLVKNRSDKSEHALVMSQQLCDSLCSKCTRDGAHIVREELLVALQYFVCDASSGLANLHRRLREQARSIPSRVEEEEVEAIHVETGVIEDPPSSVPTMEKSWMSARSDRLNSSRRRNNASESSVAIDELIASMKAAEMASGTSLSAVRLQYMFTSEDVACREESIKMLHILESKNFQDPTERILMAVLRLVLDPIERVSRMARVLVRYIAQLSERKEQLHREIISNVSSADLQSVKFGADGTPIRKRNAAGSGGQTASSIFDAVATPSTMIEREDQEGHSISAGSSHQQPCPSHENGNGNGVVATSPPGGGGGGGASMPSSGALSRPPSRDPNHSQVASPPAASQSVGRVTSPHFAMPHTPRPFNAHHQHAKDDLDLATGPSGGVTFTVGSPQPVSAMLSTTPIENVGAFRNGNAGTSAGNVLNTPLGPTRKMSAPPLMSTPKGFPVLPPSMTSTPSVRRNPDDYPFMNLNSYDFQPKRTIAGKRELGNRTKMLNDIETETKPWEDLVETKFVPWCARVFTEPILDLIQSEDADWANEAVLTQANATDWAIHYEEGVRQLGSDEFAMIRDKPELMGEQRWFHRREYGIPHGAATKRLISCVFSMLRPYVYTTDGDNIEMLQYETAQLGMSLSSSSSNGSRMTLVNSFPVHAGNCFSVDTACWLEVINPTSTEMLLSGSPDGVLKVWDVHLNVHSHEMEKETSLITAAFPLADQSRLVEKGFKGPTTVYDWNQSSGVLLCSGNVKVCRIWDAHTERVKVDIPTGRKTAVVALSAELEASHLIALGFRDGAVHVHDTRAPPDVSRIHALQEHSRPIVGMSVRAVEENRGRLAAASSDGLLCVWEPRMFKEPIVDVNIFEDPLAAPPDAAPAKKRTSYDSLRMDGPGGGTSVLSMRMHDSAQMLACSLSSSVVRVYDISGRLVAPLKPWGSAPLLRPAITAFHPKRSLLAVSHTSNSGEACLSIFGPPEKTTRGGREERRDRLGRR</sequence>
<comment type="similarity">
    <text evidence="1">Belongs to the WD repeat RAPTOR family.</text>
</comment>
<feature type="region of interest" description="Disordered" evidence="4">
    <location>
        <begin position="956"/>
        <end position="1067"/>
    </location>
</feature>
<dbReference type="Gene3D" id="2.130.10.10">
    <property type="entry name" value="YVTN repeat-like/Quinoprotein amine dehydrogenase"/>
    <property type="match status" value="1"/>
</dbReference>
<feature type="region of interest" description="Disordered" evidence="4">
    <location>
        <begin position="1644"/>
        <end position="1665"/>
    </location>
</feature>
<dbReference type="GO" id="GO:0005737">
    <property type="term" value="C:cytoplasm"/>
    <property type="evidence" value="ECO:0000318"/>
    <property type="project" value="GO_Central"/>
</dbReference>
<feature type="region of interest" description="Disordered" evidence="4">
    <location>
        <begin position="1124"/>
        <end position="1145"/>
    </location>
</feature>
<reference evidence="6" key="1">
    <citation type="journal article" date="2008" name="Nat. Genet.">
        <title>The Pristionchus pacificus genome provides a unique perspective on nematode lifestyle and parasitism.</title>
        <authorList>
            <person name="Dieterich C."/>
            <person name="Clifton S.W."/>
            <person name="Schuster L.N."/>
            <person name="Chinwalla A."/>
            <person name="Delehaunty K."/>
            <person name="Dinkelacker I."/>
            <person name="Fulton L."/>
            <person name="Fulton R."/>
            <person name="Godfrey J."/>
            <person name="Minx P."/>
            <person name="Mitreva M."/>
            <person name="Roeseler W."/>
            <person name="Tian H."/>
            <person name="Witte H."/>
            <person name="Yang S.P."/>
            <person name="Wilson R.K."/>
            <person name="Sommer R.J."/>
        </authorList>
    </citation>
    <scope>NUCLEOTIDE SEQUENCE [LARGE SCALE GENOMIC DNA]</scope>
    <source>
        <strain evidence="6">PS312</strain>
    </source>
</reference>
<dbReference type="SUPFAM" id="SSF48371">
    <property type="entry name" value="ARM repeat"/>
    <property type="match status" value="1"/>
</dbReference>
<dbReference type="InterPro" id="IPR011989">
    <property type="entry name" value="ARM-like"/>
</dbReference>
<organism evidence="5 6">
    <name type="scientific">Pristionchus pacificus</name>
    <name type="common">Parasitic nematode worm</name>
    <dbReference type="NCBI Taxonomy" id="54126"/>
    <lineage>
        <taxon>Eukaryota</taxon>
        <taxon>Metazoa</taxon>
        <taxon>Ecdysozoa</taxon>
        <taxon>Nematoda</taxon>
        <taxon>Chromadorea</taxon>
        <taxon>Rhabditida</taxon>
        <taxon>Rhabditina</taxon>
        <taxon>Diplogasteromorpha</taxon>
        <taxon>Diplogasteroidea</taxon>
        <taxon>Neodiplogasteridae</taxon>
        <taxon>Pristionchus</taxon>
    </lineage>
</organism>
<dbReference type="GO" id="GO:0031931">
    <property type="term" value="C:TORC1 complex"/>
    <property type="evidence" value="ECO:0000318"/>
    <property type="project" value="GO_Central"/>
</dbReference>
<dbReference type="PRINTS" id="PR01547">
    <property type="entry name" value="YEAST176DUF"/>
</dbReference>
<evidence type="ECO:0000313" key="5">
    <source>
        <dbReference type="EnsemblMetazoa" id="PPA22489.1"/>
    </source>
</evidence>
<reference evidence="5" key="2">
    <citation type="submission" date="2022-06" db="UniProtKB">
        <authorList>
            <consortium name="EnsemblMetazoa"/>
        </authorList>
    </citation>
    <scope>IDENTIFICATION</scope>
    <source>
        <strain evidence="5">PS312</strain>
    </source>
</reference>
<keyword evidence="2" id="KW-0853">WD repeat</keyword>
<dbReference type="FunFam" id="1.25.10.10:FF:000991">
    <property type="entry name" value="DAF-15"/>
    <property type="match status" value="1"/>
</dbReference>
<dbReference type="Proteomes" id="UP000005239">
    <property type="component" value="Unassembled WGS sequence"/>
</dbReference>
<proteinExistence type="inferred from homology"/>
<dbReference type="Pfam" id="PF14538">
    <property type="entry name" value="Raptor_N"/>
    <property type="match status" value="1"/>
</dbReference>
<dbReference type="OrthoDB" id="10262360at2759"/>
<gene>
    <name evidence="5" type="primary">WBGene00112043</name>
</gene>
<protein>
    <submittedName>
        <fullName evidence="5">Daf-15</fullName>
    </submittedName>
</protein>
<dbReference type="SMART" id="SM00320">
    <property type="entry name" value="WD40"/>
    <property type="match status" value="4"/>
</dbReference>
<dbReference type="SMART" id="SM01302">
    <property type="entry name" value="Raptor_N"/>
    <property type="match status" value="1"/>
</dbReference>
<dbReference type="EnsemblMetazoa" id="PPA22489.1">
    <property type="protein sequence ID" value="PPA22489.1"/>
    <property type="gene ID" value="WBGene00112043"/>
</dbReference>
<evidence type="ECO:0000256" key="4">
    <source>
        <dbReference type="SAM" id="MobiDB-lite"/>
    </source>
</evidence>
<dbReference type="GO" id="GO:0071230">
    <property type="term" value="P:cellular response to amino acid stimulus"/>
    <property type="evidence" value="ECO:0000318"/>
    <property type="project" value="GO_Central"/>
</dbReference>
<dbReference type="GO" id="GO:0010506">
    <property type="term" value="P:regulation of autophagy"/>
    <property type="evidence" value="ECO:0000318"/>
    <property type="project" value="GO_Central"/>
</dbReference>
<dbReference type="InterPro" id="IPR016024">
    <property type="entry name" value="ARM-type_fold"/>
</dbReference>
<accession>A0A8R1YEM1</accession>
<evidence type="ECO:0000313" key="6">
    <source>
        <dbReference type="Proteomes" id="UP000005239"/>
    </source>
</evidence>
<dbReference type="GO" id="GO:0038202">
    <property type="term" value="P:TORC1 signaling"/>
    <property type="evidence" value="ECO:0000318"/>
    <property type="project" value="GO_Central"/>
</dbReference>
<dbReference type="InterPro" id="IPR029347">
    <property type="entry name" value="Raptor_N"/>
</dbReference>
<dbReference type="InterPro" id="IPR036322">
    <property type="entry name" value="WD40_repeat_dom_sf"/>
</dbReference>
<dbReference type="GO" id="GO:0009267">
    <property type="term" value="P:cellular response to starvation"/>
    <property type="evidence" value="ECO:0000318"/>
    <property type="project" value="GO_Central"/>
</dbReference>
<dbReference type="PROSITE" id="PS50082">
    <property type="entry name" value="WD_REPEATS_2"/>
    <property type="match status" value="1"/>
</dbReference>
<dbReference type="SUPFAM" id="SSF50978">
    <property type="entry name" value="WD40 repeat-like"/>
    <property type="match status" value="1"/>
</dbReference>
<keyword evidence="3" id="KW-0677">Repeat</keyword>
<feature type="region of interest" description="Disordered" evidence="4">
    <location>
        <begin position="1"/>
        <end position="21"/>
    </location>
</feature>
<dbReference type="InterPro" id="IPR001680">
    <property type="entry name" value="WD40_rpt"/>
</dbReference>
<accession>A0A2A6CFX9</accession>
<dbReference type="PANTHER" id="PTHR12848:SF16">
    <property type="entry name" value="REGULATORY-ASSOCIATED PROTEIN OF MTOR"/>
    <property type="match status" value="1"/>
</dbReference>
<feature type="region of interest" description="Disordered" evidence="4">
    <location>
        <begin position="770"/>
        <end position="800"/>
    </location>
</feature>
<dbReference type="GO" id="GO:0030307">
    <property type="term" value="P:positive regulation of cell growth"/>
    <property type="evidence" value="ECO:0000318"/>
    <property type="project" value="GO_Central"/>
</dbReference>
<dbReference type="GO" id="GO:0030674">
    <property type="term" value="F:protein-macromolecule adaptor activity"/>
    <property type="evidence" value="ECO:0000318"/>
    <property type="project" value="GO_Central"/>
</dbReference>
<feature type="compositionally biased region" description="Basic and acidic residues" evidence="4">
    <location>
        <begin position="1649"/>
        <end position="1665"/>
    </location>
</feature>
<feature type="compositionally biased region" description="Polar residues" evidence="4">
    <location>
        <begin position="964"/>
        <end position="979"/>
    </location>
</feature>
<dbReference type="PANTHER" id="PTHR12848">
    <property type="entry name" value="REGULATORY-ASSOCIATED PROTEIN OF MTOR"/>
    <property type="match status" value="1"/>
</dbReference>
<dbReference type="Gene3D" id="1.25.10.10">
    <property type="entry name" value="Leucine-rich Repeat Variant"/>
    <property type="match status" value="1"/>
</dbReference>
<dbReference type="InterPro" id="IPR004083">
    <property type="entry name" value="Raptor"/>
</dbReference>